<name>A0A3B0WJH0_9ZZZZ</name>
<organism evidence="1">
    <name type="scientific">hydrothermal vent metagenome</name>
    <dbReference type="NCBI Taxonomy" id="652676"/>
    <lineage>
        <taxon>unclassified sequences</taxon>
        <taxon>metagenomes</taxon>
        <taxon>ecological metagenomes</taxon>
    </lineage>
</organism>
<accession>A0A3B0WJH0</accession>
<proteinExistence type="predicted"/>
<protein>
    <submittedName>
        <fullName evidence="1">Uncharacterized protein</fullName>
    </submittedName>
</protein>
<dbReference type="EMBL" id="UOFF01000156">
    <property type="protein sequence ID" value="VAW55995.1"/>
    <property type="molecule type" value="Genomic_DNA"/>
</dbReference>
<dbReference type="AlphaFoldDB" id="A0A3B0WJH0"/>
<reference evidence="1" key="1">
    <citation type="submission" date="2018-06" db="EMBL/GenBank/DDBJ databases">
        <authorList>
            <person name="Zhirakovskaya E."/>
        </authorList>
    </citation>
    <scope>NUCLEOTIDE SEQUENCE</scope>
</reference>
<gene>
    <name evidence="1" type="ORF">MNBD_GAMMA07-936</name>
</gene>
<evidence type="ECO:0000313" key="1">
    <source>
        <dbReference type="EMBL" id="VAW55995.1"/>
    </source>
</evidence>
<sequence length="65" mass="7302">MDVRSNPLAPTKFLVITKKVIRPKLSNSTYSKSARGFGLNTSKLINQRVKLPDISTYRSRPLPLS</sequence>